<dbReference type="RefSeq" id="WP_207673757.1">
    <property type="nucleotide sequence ID" value="NZ_JAFREM010000018.1"/>
</dbReference>
<evidence type="ECO:0000313" key="3">
    <source>
        <dbReference type="EMBL" id="MBO1306835.1"/>
    </source>
</evidence>
<evidence type="ECO:0000256" key="1">
    <source>
        <dbReference type="ARBA" id="ARBA00007227"/>
    </source>
</evidence>
<dbReference type="EMBL" id="JAFREM010000018">
    <property type="protein sequence ID" value="MBO1306835.1"/>
    <property type="molecule type" value="Genomic_DNA"/>
</dbReference>
<dbReference type="CDD" id="cd00093">
    <property type="entry name" value="HTH_XRE"/>
    <property type="match status" value="1"/>
</dbReference>
<proteinExistence type="inferred from homology"/>
<feature type="domain" description="HTH cro/C1-type" evidence="2">
    <location>
        <begin position="7"/>
        <end position="61"/>
    </location>
</feature>
<dbReference type="InterPro" id="IPR001387">
    <property type="entry name" value="Cro/C1-type_HTH"/>
</dbReference>
<dbReference type="Pfam" id="PF01381">
    <property type="entry name" value="HTH_3"/>
    <property type="match status" value="1"/>
</dbReference>
<reference evidence="3 4" key="1">
    <citation type="submission" date="2021-03" db="EMBL/GenBank/DDBJ databases">
        <title>Enterococcal diversity collection.</title>
        <authorList>
            <person name="Gilmore M.S."/>
            <person name="Schwartzman J."/>
            <person name="Van Tyne D."/>
            <person name="Martin M."/>
            <person name="Earl A.M."/>
            <person name="Manson A.L."/>
            <person name="Straub T."/>
            <person name="Salamzade R."/>
            <person name="Saavedra J."/>
            <person name="Lebreton F."/>
            <person name="Prichula J."/>
            <person name="Schaufler K."/>
            <person name="Gaca A."/>
            <person name="Sgardioli B."/>
            <person name="Wagenaar J."/>
            <person name="Strong T."/>
        </authorList>
    </citation>
    <scope>NUCLEOTIDE SEQUENCE [LARGE SCALE GENOMIC DNA]</scope>
    <source>
        <strain evidence="3 4">669A</strain>
    </source>
</reference>
<comment type="caution">
    <text evidence="3">The sequence shown here is derived from an EMBL/GenBank/DDBJ whole genome shotgun (WGS) entry which is preliminary data.</text>
</comment>
<comment type="similarity">
    <text evidence="1">Belongs to the short-chain fatty acyl-CoA assimilation regulator (ScfR) family.</text>
</comment>
<dbReference type="PANTHER" id="PTHR43236">
    <property type="entry name" value="ANTITOXIN HIGA1"/>
    <property type="match status" value="1"/>
</dbReference>
<protein>
    <submittedName>
        <fullName evidence="3">ImmA/IrrE family metallo-endopeptidase</fullName>
    </submittedName>
</protein>
<evidence type="ECO:0000313" key="4">
    <source>
        <dbReference type="Proteomes" id="UP000664601"/>
    </source>
</evidence>
<dbReference type="Pfam" id="PF06114">
    <property type="entry name" value="Peptidase_M78"/>
    <property type="match status" value="1"/>
</dbReference>
<sequence length="396" mass="46689">MFYGEKLTSLRELNGLSRKDLADQLKITEQAVWQYETDSILPRIEILNQLRSLFNVETKYFFSPVYLSDKFSEEKVAYRAEDRESRKKTKLELTFLNYVYYYINYFERNLVIPDAKIKSIRQKCIEIVRENKLEKKELIKTIAELSRAELALDNNKDLMYVLENSGIYIVEKNLGSQIDAYSTVTSDGRLFIILGTLKKSAVRRNFDLAHELGHLLLHSEVDMGILTTAELKVIEKEAHLFASIFLLPKEEFTRDFLELKRKSNPDYYIDLKKKYLVSISALEMRAYGLELMSYQENRYFWGQLTKKEYKSFEPLDDEISPVKPGKIRSLFKFVLDKQVIDLPVLLDHFNILPEFLIELFSLDKHFFEEYLETKKDFFSDTTIIDLANHRKKAELS</sequence>
<dbReference type="InterPro" id="IPR010982">
    <property type="entry name" value="Lambda_DNA-bd_dom_sf"/>
</dbReference>
<dbReference type="PROSITE" id="PS50943">
    <property type="entry name" value="HTH_CROC1"/>
    <property type="match status" value="1"/>
</dbReference>
<dbReference type="SUPFAM" id="SSF47413">
    <property type="entry name" value="lambda repressor-like DNA-binding domains"/>
    <property type="match status" value="1"/>
</dbReference>
<dbReference type="PANTHER" id="PTHR43236:SF1">
    <property type="entry name" value="BLL7220 PROTEIN"/>
    <property type="match status" value="1"/>
</dbReference>
<keyword evidence="4" id="KW-1185">Reference proteome</keyword>
<dbReference type="Gene3D" id="1.10.260.40">
    <property type="entry name" value="lambda repressor-like DNA-binding domains"/>
    <property type="match status" value="1"/>
</dbReference>
<name>A0ABS3LB19_9ENTE</name>
<evidence type="ECO:0000259" key="2">
    <source>
        <dbReference type="PROSITE" id="PS50943"/>
    </source>
</evidence>
<gene>
    <name evidence="3" type="ORF">JZO70_11720</name>
</gene>
<dbReference type="InterPro" id="IPR010359">
    <property type="entry name" value="IrrE_HExxH"/>
</dbReference>
<dbReference type="Proteomes" id="UP000664601">
    <property type="component" value="Unassembled WGS sequence"/>
</dbReference>
<accession>A0ABS3LB19</accession>
<dbReference type="SMART" id="SM00530">
    <property type="entry name" value="HTH_XRE"/>
    <property type="match status" value="1"/>
</dbReference>
<dbReference type="Gene3D" id="1.10.10.2910">
    <property type="match status" value="1"/>
</dbReference>
<dbReference type="InterPro" id="IPR052345">
    <property type="entry name" value="Rad_response_metalloprotease"/>
</dbReference>
<organism evidence="3 4">
    <name type="scientific">Candidatus Enterococcus moelleringii</name>
    <dbReference type="NCBI Taxonomy" id="2815325"/>
    <lineage>
        <taxon>Bacteria</taxon>
        <taxon>Bacillati</taxon>
        <taxon>Bacillota</taxon>
        <taxon>Bacilli</taxon>
        <taxon>Lactobacillales</taxon>
        <taxon>Enterococcaceae</taxon>
        <taxon>Enterococcus</taxon>
    </lineage>
</organism>